<keyword evidence="1" id="KW-0547">Nucleotide-binding</keyword>
<evidence type="ECO:0000256" key="3">
    <source>
        <dbReference type="ARBA" id="ARBA00023015"/>
    </source>
</evidence>
<evidence type="ECO:0000313" key="7">
    <source>
        <dbReference type="EMBL" id="QWT50421.1"/>
    </source>
</evidence>
<dbReference type="PROSITE" id="PS50045">
    <property type="entry name" value="SIGMA54_INTERACT_4"/>
    <property type="match status" value="1"/>
</dbReference>
<sequence length="458" mass="51043">MSSPELPPSPALAELIAFIHSLPEPRVIMDGSYHILAANPAYCREFEAPDGQALAGKRCFEVSHRIQVPCDQAGESCPLALSRRQGIPYRMLHQHHTRRGEEHVEVEITPVVFENGQPRYFVETLHIVRQASVQPAAQGLVGRSPAFVDMLEKVMRVAPADATVLLLGETGTGKELVAHAIHEASTRAEGPFVAVDCAGLTETLFESELFGYEKGAFTGAAHRKAGLVEAAAGGTLFLDEIGELPISLQVKLLRLLETGTYRRVGGLETLRANFRLVSATHRHLPAMVAREEFRRDLYFRINTFPIQTPALHERPEDIPLLAQSLLGRVDRRAGRHFTPQALDWLARRRYSGNIRELRNIIERATLMSDGELLDAPDMERVIDPGHQVLLDQHQDDPQAFRQNRLVPLPELEQAYLEWALARLQGDMGRLAESLGISRRTLYRKLQRQEGGEEGTAGD</sequence>
<proteinExistence type="predicted"/>
<dbReference type="Pfam" id="PF00158">
    <property type="entry name" value="Sigma54_activat"/>
    <property type="match status" value="1"/>
</dbReference>
<dbReference type="InterPro" id="IPR013656">
    <property type="entry name" value="PAS_4"/>
</dbReference>
<organism evidence="7 8">
    <name type="scientific">Azospira inquinata</name>
    <dbReference type="NCBI Taxonomy" id="2785627"/>
    <lineage>
        <taxon>Bacteria</taxon>
        <taxon>Pseudomonadati</taxon>
        <taxon>Pseudomonadota</taxon>
        <taxon>Betaproteobacteria</taxon>
        <taxon>Rhodocyclales</taxon>
        <taxon>Rhodocyclaceae</taxon>
        <taxon>Azospira</taxon>
    </lineage>
</organism>
<dbReference type="Proteomes" id="UP000683428">
    <property type="component" value="Chromosome"/>
</dbReference>
<dbReference type="FunFam" id="3.40.50.300:FF:000006">
    <property type="entry name" value="DNA-binding transcriptional regulator NtrC"/>
    <property type="match status" value="1"/>
</dbReference>
<dbReference type="InterPro" id="IPR002197">
    <property type="entry name" value="HTH_Fis"/>
</dbReference>
<evidence type="ECO:0000259" key="6">
    <source>
        <dbReference type="PROSITE" id="PS50045"/>
    </source>
</evidence>
<dbReference type="PROSITE" id="PS00676">
    <property type="entry name" value="SIGMA54_INTERACT_2"/>
    <property type="match status" value="1"/>
</dbReference>
<dbReference type="AlphaFoldDB" id="A0A975SPZ7"/>
<dbReference type="InterPro" id="IPR058031">
    <property type="entry name" value="AAA_lid_NorR"/>
</dbReference>
<dbReference type="Pfam" id="PF08448">
    <property type="entry name" value="PAS_4"/>
    <property type="match status" value="1"/>
</dbReference>
<protein>
    <submittedName>
        <fullName evidence="7">Sigma 54-interacting transcriptional regulator</fullName>
    </submittedName>
</protein>
<dbReference type="GO" id="GO:0006355">
    <property type="term" value="P:regulation of DNA-templated transcription"/>
    <property type="evidence" value="ECO:0007669"/>
    <property type="project" value="InterPro"/>
</dbReference>
<keyword evidence="5" id="KW-0804">Transcription</keyword>
<keyword evidence="2" id="KW-0067">ATP-binding</keyword>
<evidence type="ECO:0000256" key="1">
    <source>
        <dbReference type="ARBA" id="ARBA00022741"/>
    </source>
</evidence>
<evidence type="ECO:0000256" key="4">
    <source>
        <dbReference type="ARBA" id="ARBA00023125"/>
    </source>
</evidence>
<keyword evidence="3" id="KW-0805">Transcription regulation</keyword>
<dbReference type="InterPro" id="IPR002078">
    <property type="entry name" value="Sigma_54_int"/>
</dbReference>
<evidence type="ECO:0000313" key="8">
    <source>
        <dbReference type="Proteomes" id="UP000683428"/>
    </source>
</evidence>
<dbReference type="InterPro" id="IPR025662">
    <property type="entry name" value="Sigma_54_int_dom_ATP-bd_1"/>
</dbReference>
<dbReference type="PANTHER" id="PTHR32071">
    <property type="entry name" value="TRANSCRIPTIONAL REGULATORY PROTEIN"/>
    <property type="match status" value="1"/>
</dbReference>
<dbReference type="CDD" id="cd00009">
    <property type="entry name" value="AAA"/>
    <property type="match status" value="1"/>
</dbReference>
<dbReference type="GO" id="GO:0043565">
    <property type="term" value="F:sequence-specific DNA binding"/>
    <property type="evidence" value="ECO:0007669"/>
    <property type="project" value="InterPro"/>
</dbReference>
<dbReference type="PANTHER" id="PTHR32071:SF117">
    <property type="entry name" value="PTS-DEPENDENT DIHYDROXYACETONE KINASE OPERON REGULATORY PROTEIN-RELATED"/>
    <property type="match status" value="1"/>
</dbReference>
<dbReference type="Pfam" id="PF02954">
    <property type="entry name" value="HTH_8"/>
    <property type="match status" value="1"/>
</dbReference>
<dbReference type="PROSITE" id="PS00675">
    <property type="entry name" value="SIGMA54_INTERACT_1"/>
    <property type="match status" value="1"/>
</dbReference>
<accession>A0A975SPZ7</accession>
<gene>
    <name evidence="7" type="ORF">Azoinq_00650</name>
</gene>
<dbReference type="InterPro" id="IPR025943">
    <property type="entry name" value="Sigma_54_int_dom_ATP-bd_2"/>
</dbReference>
<keyword evidence="4" id="KW-0238">DNA-binding</keyword>
<evidence type="ECO:0000256" key="5">
    <source>
        <dbReference type="ARBA" id="ARBA00023163"/>
    </source>
</evidence>
<dbReference type="KEGG" id="aiq:Azoinq_00650"/>
<dbReference type="EMBL" id="CP064782">
    <property type="protein sequence ID" value="QWT50421.1"/>
    <property type="molecule type" value="Genomic_DNA"/>
</dbReference>
<dbReference type="InterPro" id="IPR003593">
    <property type="entry name" value="AAA+_ATPase"/>
</dbReference>
<dbReference type="GO" id="GO:0005524">
    <property type="term" value="F:ATP binding"/>
    <property type="evidence" value="ECO:0007669"/>
    <property type="project" value="UniProtKB-KW"/>
</dbReference>
<reference evidence="7" key="1">
    <citation type="submission" date="2020-11" db="EMBL/GenBank/DDBJ databases">
        <title>Azospira inquinata sp. nov.</title>
        <authorList>
            <person name="Moe W.M."/>
            <person name="Mikes M.C."/>
        </authorList>
    </citation>
    <scope>NUCLEOTIDE SEQUENCE</scope>
    <source>
        <strain evidence="7">Azo-3</strain>
    </source>
</reference>
<name>A0A975SPZ7_9RHOO</name>
<keyword evidence="8" id="KW-1185">Reference proteome</keyword>
<feature type="domain" description="Sigma-54 factor interaction" evidence="6">
    <location>
        <begin position="140"/>
        <end position="366"/>
    </location>
</feature>
<evidence type="ECO:0000256" key="2">
    <source>
        <dbReference type="ARBA" id="ARBA00022840"/>
    </source>
</evidence>
<dbReference type="Pfam" id="PF25601">
    <property type="entry name" value="AAA_lid_14"/>
    <property type="match status" value="1"/>
</dbReference>
<dbReference type="SMART" id="SM00382">
    <property type="entry name" value="AAA"/>
    <property type="match status" value="1"/>
</dbReference>